<gene>
    <name evidence="2" type="ORF">GCM10009802_28110</name>
</gene>
<feature type="transmembrane region" description="Helical" evidence="1">
    <location>
        <begin position="174"/>
        <end position="194"/>
    </location>
</feature>
<name>A0ABN2Y8K2_9ACTN</name>
<evidence type="ECO:0008006" key="4">
    <source>
        <dbReference type="Google" id="ProtNLM"/>
    </source>
</evidence>
<evidence type="ECO:0000313" key="3">
    <source>
        <dbReference type="Proteomes" id="UP001500443"/>
    </source>
</evidence>
<dbReference type="Proteomes" id="UP001500443">
    <property type="component" value="Unassembled WGS sequence"/>
</dbReference>
<keyword evidence="1" id="KW-1133">Transmembrane helix</keyword>
<sequence length="358" mass="37314">MLLAGLAGLLLLAGGGVLGLVLPGALQESRDYEAAPRCAAGRAAPECRWEGPVAVTDREYRSGKPGSHHLQLSRGGRAPQWVKMNEGGFGGGDVYDAVGPGDTVTAVYWRGLVREVAFRDMRQKTGDHPSTAYRLPFGGGLTLASAGLGCAVAARHARRTAGRPRIRNDWRVTIPLVSGVFYGMAGFAVSLQLTDSMASALVACAAAGAVVLAGALSLAFVQRRLERPPSPVVPVRPRVPYGEVVVPGKVLGDVPYALPGHTHLVAAPGMLASVPGAGPVRRGTYPKPLPGPRAYLPPTLAPLRVRFPRPDDPAGGPAKPHLIECRDGAREVLLAVDRQATDQVLGALASRAPAPPVP</sequence>
<reference evidence="2 3" key="1">
    <citation type="journal article" date="2019" name="Int. J. Syst. Evol. Microbiol.">
        <title>The Global Catalogue of Microorganisms (GCM) 10K type strain sequencing project: providing services to taxonomists for standard genome sequencing and annotation.</title>
        <authorList>
            <consortium name="The Broad Institute Genomics Platform"/>
            <consortium name="The Broad Institute Genome Sequencing Center for Infectious Disease"/>
            <person name="Wu L."/>
            <person name="Ma J."/>
        </authorList>
    </citation>
    <scope>NUCLEOTIDE SEQUENCE [LARGE SCALE GENOMIC DNA]</scope>
    <source>
        <strain evidence="2 3">JCM 15481</strain>
    </source>
</reference>
<evidence type="ECO:0000313" key="2">
    <source>
        <dbReference type="EMBL" id="GAA2123640.1"/>
    </source>
</evidence>
<dbReference type="EMBL" id="BAAAPF010000074">
    <property type="protein sequence ID" value="GAA2123640.1"/>
    <property type="molecule type" value="Genomic_DNA"/>
</dbReference>
<protein>
    <recommendedName>
        <fullName evidence="4">DUF3592 domain-containing protein</fullName>
    </recommendedName>
</protein>
<keyword evidence="1" id="KW-0472">Membrane</keyword>
<feature type="transmembrane region" description="Helical" evidence="1">
    <location>
        <begin position="200"/>
        <end position="221"/>
    </location>
</feature>
<proteinExistence type="predicted"/>
<keyword evidence="1" id="KW-0812">Transmembrane</keyword>
<comment type="caution">
    <text evidence="2">The sequence shown here is derived from an EMBL/GenBank/DDBJ whole genome shotgun (WGS) entry which is preliminary data.</text>
</comment>
<evidence type="ECO:0000256" key="1">
    <source>
        <dbReference type="SAM" id="Phobius"/>
    </source>
</evidence>
<organism evidence="2 3">
    <name type="scientific">Streptomyces synnematoformans</name>
    <dbReference type="NCBI Taxonomy" id="415721"/>
    <lineage>
        <taxon>Bacteria</taxon>
        <taxon>Bacillati</taxon>
        <taxon>Actinomycetota</taxon>
        <taxon>Actinomycetes</taxon>
        <taxon>Kitasatosporales</taxon>
        <taxon>Streptomycetaceae</taxon>
        <taxon>Streptomyces</taxon>
    </lineage>
</organism>
<accession>A0ABN2Y8K2</accession>
<feature type="transmembrane region" description="Helical" evidence="1">
    <location>
        <begin position="133"/>
        <end position="154"/>
    </location>
</feature>
<keyword evidence="3" id="KW-1185">Reference proteome</keyword>